<sequence>MTLKRACSLLTVKSFSEDERVITGIASTPSPDRDGDILEPEGAEFGSTIPFLWQHDHSRPVGQCTVRRVREGLEITAMLVKPEPGMPSQMAARLDEAWAAIKTGLVRGLSVGFRPHEYTYLDGGGLHFLRWELMEVSAVTVPANAECTIRTIKYFDRPFSAASGNRKPVVKIASSAGAAAQSITSFHKEKSAMNTGEQIKSFENKRAALAASLEEIMNKAAEEGRTLDVEEEEHYDNTAAEIRQVDAHLKRLRELETSKAATAQPVKQAGNGNVATVASAPVIRVEQKLEKGIGFARFAKSLAAAKGVRSEALEVARRQYPDDSRLHHVLKSAVGAGTTTDPQWAGSLSEYQEYAQDFIDYLRPQTIIGRFGQGGIPALRQVPFNIRVHAQVSGGAAGWVGEGKARPLTKFDFESITFSHA</sequence>
<dbReference type="Pfam" id="PF04586">
    <property type="entry name" value="Peptidase_S78"/>
    <property type="match status" value="1"/>
</dbReference>
<comment type="subcellular location">
    <subcellularLocation>
        <location evidence="1">Virion</location>
    </subcellularLocation>
</comment>
<accession>A0A9P2IS46</accession>
<dbReference type="InterPro" id="IPR054613">
    <property type="entry name" value="Peptidase_S78_dom"/>
</dbReference>
<dbReference type="NCBIfam" id="TIGR01554">
    <property type="entry name" value="major_cap_HK97"/>
    <property type="match status" value="1"/>
</dbReference>
<feature type="non-terminal residue" evidence="7">
    <location>
        <position position="421"/>
    </location>
</feature>
<dbReference type="Proteomes" id="UP000597687">
    <property type="component" value="Unassembled WGS sequence"/>
</dbReference>
<dbReference type="GO" id="GO:0008233">
    <property type="term" value="F:peptidase activity"/>
    <property type="evidence" value="ECO:0007669"/>
    <property type="project" value="UniProtKB-KW"/>
</dbReference>
<evidence type="ECO:0000256" key="5">
    <source>
        <dbReference type="SAM" id="Coils"/>
    </source>
</evidence>
<evidence type="ECO:0000256" key="4">
    <source>
        <dbReference type="ARBA" id="ARBA00022801"/>
    </source>
</evidence>
<proteinExistence type="predicted"/>
<dbReference type="EMBL" id="AAUUDD010000108">
    <property type="protein sequence ID" value="EFW7017814.1"/>
    <property type="molecule type" value="Genomic_DNA"/>
</dbReference>
<gene>
    <name evidence="7" type="ORF">FIO44_005281</name>
</gene>
<feature type="coiled-coil region" evidence="5">
    <location>
        <begin position="199"/>
        <end position="233"/>
    </location>
</feature>
<keyword evidence="2" id="KW-1188">Viral release from host cell</keyword>
<evidence type="ECO:0000259" key="6">
    <source>
        <dbReference type="Pfam" id="PF04586"/>
    </source>
</evidence>
<keyword evidence="5" id="KW-0175">Coiled coil</keyword>
<dbReference type="GO" id="GO:0006508">
    <property type="term" value="P:proteolysis"/>
    <property type="evidence" value="ECO:0007669"/>
    <property type="project" value="UniProtKB-KW"/>
</dbReference>
<dbReference type="InterPro" id="IPR024455">
    <property type="entry name" value="Phage_capsid"/>
</dbReference>
<keyword evidence="3" id="KW-0645">Protease</keyword>
<reference evidence="7" key="1">
    <citation type="submission" date="2020-02" db="EMBL/GenBank/DDBJ databases">
        <authorList>
            <consortium name="PulseNet: The National Subtyping Network for Foodborne Disease Surveillance"/>
            <person name="Tarr C.L."/>
            <person name="Trees E."/>
            <person name="Katz L.S."/>
            <person name="Carleton-Romer H.A."/>
            <person name="Stroika S."/>
            <person name="Kucerova Z."/>
            <person name="Roache K.F."/>
            <person name="Sabol A.L."/>
            <person name="Besser J."/>
            <person name="Gerner-Smidt P."/>
        </authorList>
    </citation>
    <scope>NUCLEOTIDE SEQUENCE</scope>
    <source>
        <strain evidence="7">PNUSAE023710</strain>
    </source>
</reference>
<comment type="caution">
    <text evidence="7">The sequence shown here is derived from an EMBL/GenBank/DDBJ whole genome shotgun (WGS) entry which is preliminary data.</text>
</comment>
<evidence type="ECO:0000256" key="1">
    <source>
        <dbReference type="ARBA" id="ARBA00004328"/>
    </source>
</evidence>
<evidence type="ECO:0000313" key="7">
    <source>
        <dbReference type="EMBL" id="EFW7017814.1"/>
    </source>
</evidence>
<evidence type="ECO:0000256" key="2">
    <source>
        <dbReference type="ARBA" id="ARBA00022612"/>
    </source>
</evidence>
<name>A0A9P2IS46_SHISO</name>
<dbReference type="AlphaFoldDB" id="A0A9P2IS46"/>
<keyword evidence="4" id="KW-0378">Hydrolase</keyword>
<protein>
    <submittedName>
        <fullName evidence="7">Phage major capsid protein</fullName>
    </submittedName>
</protein>
<organism evidence="7 8">
    <name type="scientific">Shigella sonnei</name>
    <dbReference type="NCBI Taxonomy" id="624"/>
    <lineage>
        <taxon>Bacteria</taxon>
        <taxon>Pseudomonadati</taxon>
        <taxon>Pseudomonadota</taxon>
        <taxon>Gammaproteobacteria</taxon>
        <taxon>Enterobacterales</taxon>
        <taxon>Enterobacteriaceae</taxon>
        <taxon>Shigella</taxon>
    </lineage>
</organism>
<feature type="domain" description="Prohead serine protease" evidence="6">
    <location>
        <begin position="48"/>
        <end position="151"/>
    </location>
</feature>
<evidence type="ECO:0000256" key="3">
    <source>
        <dbReference type="ARBA" id="ARBA00022670"/>
    </source>
</evidence>
<evidence type="ECO:0000313" key="8">
    <source>
        <dbReference type="Proteomes" id="UP000597687"/>
    </source>
</evidence>